<evidence type="ECO:0000256" key="22">
    <source>
        <dbReference type="SAM" id="Phobius"/>
    </source>
</evidence>
<evidence type="ECO:0000256" key="10">
    <source>
        <dbReference type="ARBA" id="ARBA00022692"/>
    </source>
</evidence>
<dbReference type="PANTHER" id="PTHR45530">
    <property type="entry name" value="SENSORY TRANSDUCTION HISTIDINE KINASE"/>
    <property type="match status" value="1"/>
</dbReference>
<comment type="cofactor">
    <cofactor evidence="2">
        <name>Cu cation</name>
        <dbReference type="ChEBI" id="CHEBI:23378"/>
    </cofactor>
</comment>
<keyword evidence="17" id="KW-0186">Copper</keyword>
<evidence type="ECO:0000256" key="12">
    <source>
        <dbReference type="ARBA" id="ARBA00022745"/>
    </source>
</evidence>
<feature type="transmembrane region" description="Helical" evidence="22">
    <location>
        <begin position="249"/>
        <end position="277"/>
    </location>
</feature>
<feature type="transmembrane region" description="Helical" evidence="22">
    <location>
        <begin position="322"/>
        <end position="341"/>
    </location>
</feature>
<reference evidence="25 27" key="1">
    <citation type="journal article" date="2008" name="Science">
        <title>The Physcomitrella genome reveals evolutionary insights into the conquest of land by plants.</title>
        <authorList>
            <person name="Rensing S."/>
            <person name="Lang D."/>
            <person name="Zimmer A."/>
            <person name="Terry A."/>
            <person name="Salamov A."/>
            <person name="Shapiro H."/>
            <person name="Nishiyama T."/>
            <person name="Perroud P.-F."/>
            <person name="Lindquist E."/>
            <person name="Kamisugi Y."/>
            <person name="Tanahashi T."/>
            <person name="Sakakibara K."/>
            <person name="Fujita T."/>
            <person name="Oishi K."/>
            <person name="Shin-I T."/>
            <person name="Kuroki Y."/>
            <person name="Toyoda A."/>
            <person name="Suzuki Y."/>
            <person name="Hashimoto A."/>
            <person name="Yamaguchi K."/>
            <person name="Sugano A."/>
            <person name="Kohara Y."/>
            <person name="Fujiyama A."/>
            <person name="Anterola A."/>
            <person name="Aoki S."/>
            <person name="Ashton N."/>
            <person name="Barbazuk W.B."/>
            <person name="Barker E."/>
            <person name="Bennetzen J."/>
            <person name="Bezanilla M."/>
            <person name="Blankenship R."/>
            <person name="Cho S.H."/>
            <person name="Dutcher S."/>
            <person name="Estelle M."/>
            <person name="Fawcett J.A."/>
            <person name="Gundlach H."/>
            <person name="Hanada K."/>
            <person name="Heyl A."/>
            <person name="Hicks K.A."/>
            <person name="Hugh J."/>
            <person name="Lohr M."/>
            <person name="Mayer K."/>
            <person name="Melkozernov A."/>
            <person name="Murata T."/>
            <person name="Nelson D."/>
            <person name="Pils B."/>
            <person name="Prigge M."/>
            <person name="Reiss B."/>
            <person name="Renner T."/>
            <person name="Rombauts S."/>
            <person name="Rushton P."/>
            <person name="Sanderfoot A."/>
            <person name="Schween G."/>
            <person name="Shiu S.-H."/>
            <person name="Stueber K."/>
            <person name="Theodoulou F.L."/>
            <person name="Tu H."/>
            <person name="Van de Peer Y."/>
            <person name="Verrier P.J."/>
            <person name="Waters E."/>
            <person name="Wood A."/>
            <person name="Yang L."/>
            <person name="Cove D."/>
            <person name="Cuming A."/>
            <person name="Hasebe M."/>
            <person name="Lucas S."/>
            <person name="Mishler D.B."/>
            <person name="Reski R."/>
            <person name="Grigoriev I."/>
            <person name="Quatrano R.S."/>
            <person name="Boore J.L."/>
        </authorList>
    </citation>
    <scope>NUCLEOTIDE SEQUENCE [LARGE SCALE GENOMIC DNA]</scope>
    <source>
        <strain evidence="26 27">cv. Gransden 2004</strain>
    </source>
</reference>
<evidence type="ECO:0000256" key="13">
    <source>
        <dbReference type="ARBA" id="ARBA00022777"/>
    </source>
</evidence>
<keyword evidence="7" id="KW-1003">Cell membrane</keyword>
<comment type="similarity">
    <text evidence="5">Belongs to the ethylene receptor family.</text>
</comment>
<evidence type="ECO:0000259" key="23">
    <source>
        <dbReference type="PROSITE" id="PS50109"/>
    </source>
</evidence>
<evidence type="ECO:0000256" key="3">
    <source>
        <dbReference type="ARBA" id="ARBA00004477"/>
    </source>
</evidence>
<dbReference type="PaxDb" id="3218-PP1S240_11V6.1"/>
<dbReference type="OMA" id="TETIRCC"/>
<dbReference type="Pfam" id="PF00512">
    <property type="entry name" value="HisKA"/>
    <property type="match status" value="1"/>
</dbReference>
<dbReference type="Gene3D" id="3.30.565.10">
    <property type="entry name" value="Histidine kinase-like ATPase, C-terminal domain"/>
    <property type="match status" value="1"/>
</dbReference>
<sequence length="1162" mass="127776">MVQDACNLAHQTQNLVVQTTMLESQPNIDQVYPEGKGLGRLVCSSRKDVGGSDSSAMDDSVTDDVHGCTRDVSGMSGTSPRSWKDTRERFSTETIRCCADLGSELFVQTWRERPRDASSFFGLLLHNVVAFTLVLLSGIITWESSVNELRSRIDRTIVFPLYLPHSVALAVACIWTTAAAPGNLVGLYLVRMYMIWRGHLGFTSLNTTVMFLAAFLATLQSHIGAYFLRKFLCAVSLKRFPTIDSAKEAVWYLITVFFLSLVFSTVISLCIAITPLLQWTSFWTYWGTWWLGVLATMITVTPLLTHLLAWEYESSLRSPGNLLECLLCVVATSAIMAIVFFVNFENFRVLPYLCFPLITWTAFRFNRVGWAITVSTVAYCCALGTVRRTGALYNLRAPASPSSPELIIQVELFSCVVGIISIILAAAVKEKKVLTQKLHQLNIELEQTVDLRTLELRKANEELQVSQRKAVQASHAKSDFLANMSHEIRTPIHGILGLTALLLESELTPDQTESLESVKECADLLLHIINSVLDLAKIEAGRLEVEKVPFNIRKMVSSTFRMLQARAQQRGLKLLWEVDKCVPQTLVGDVGKLQQCLLNLVGNSLKFTHKGLVTVSVRLAADQTTMPLDINDESAKNVVGASGDKSSEGSLNQEAPGRVNVEFEVRDTGIGISQEKLLDMFKPFTQAEASTSRLYGGTGLGLCIVQRFVELLGGTISAESELGKGSAFYIRLPFYPNKPAESSSVSSPKVFPDKIHGRQSWSLMGGLIFNPSGKYQNESNQLESGAHTWNSNLAARVRTTNDLLGLFKDNKGAGLGNFDGIDSSAVNGYSPDFQGSKYRLGAVRKGSYGPEHYAWAAPELVQGGSNPVVEDQLVEKTLSDPASALNECNMPLKWDSVRSDRGASSEVTQLLQPESLLNRVNSGNPESWELVQSQNFVSVSSQTSSTFSDWGVGTAFLRPHEGSMDSDPPEGEEALHGAMERERGNVIGLAGNLSVVVGAHYPRGESTSVRSDLSRESSAELEKLLDGKVSLNILLAEDNAINQKVASRQLEKHGHVVTIVGDGQQALEAIISRHDEFDLVLMDVQMPTMDGLRATDLIRKAERENSWTRVPVLGLTAHAIQGYQETCLQHGMDGYLGKPFDIHQLLKTIGHLLPPDRLGQRP</sequence>
<feature type="transmembrane region" description="Helical" evidence="22">
    <location>
        <begin position="289"/>
        <end position="310"/>
    </location>
</feature>
<proteinExistence type="inferred from homology"/>
<comment type="subcellular location">
    <subcellularLocation>
        <location evidence="4">Cell membrane</location>
        <topology evidence="4">Multi-pass membrane protein</topology>
    </subcellularLocation>
    <subcellularLocation>
        <location evidence="3">Endoplasmic reticulum membrane</location>
        <topology evidence="3">Multi-pass membrane protein</topology>
    </subcellularLocation>
</comment>
<dbReference type="OrthoDB" id="60033at2759"/>
<dbReference type="PROSITE" id="PS50109">
    <property type="entry name" value="HIS_KIN"/>
    <property type="match status" value="1"/>
</dbReference>
<comment type="catalytic activity">
    <reaction evidence="1">
        <text>ATP + protein L-histidine = ADP + protein N-phospho-L-histidine.</text>
        <dbReference type="EC" id="2.7.13.3"/>
    </reaction>
</comment>
<feature type="transmembrane region" description="Helical" evidence="22">
    <location>
        <begin position="406"/>
        <end position="428"/>
    </location>
</feature>
<keyword evidence="27" id="KW-1185">Reference proteome</keyword>
<evidence type="ECO:0000256" key="14">
    <source>
        <dbReference type="ARBA" id="ARBA00022824"/>
    </source>
</evidence>
<gene>
    <name evidence="26" type="primary">LOC112283521</name>
    <name evidence="25" type="ORF">PHYPA_009084</name>
</gene>
<keyword evidence="9" id="KW-0808">Transferase</keyword>
<dbReference type="SMART" id="SM00387">
    <property type="entry name" value="HATPase_c"/>
    <property type="match status" value="1"/>
</dbReference>
<dbReference type="SMART" id="SM00448">
    <property type="entry name" value="REC"/>
    <property type="match status" value="1"/>
</dbReference>
<protein>
    <recommendedName>
        <fullName evidence="6">histidine kinase</fullName>
        <ecNumber evidence="6">2.7.13.3</ecNumber>
    </recommendedName>
</protein>
<evidence type="ECO:0000256" key="11">
    <source>
        <dbReference type="ARBA" id="ARBA00022741"/>
    </source>
</evidence>
<dbReference type="RefSeq" id="XP_024378057.1">
    <property type="nucleotide sequence ID" value="XM_024522289.2"/>
</dbReference>
<dbReference type="Pfam" id="PF00072">
    <property type="entry name" value="Response_reg"/>
    <property type="match status" value="1"/>
</dbReference>
<evidence type="ECO:0000256" key="6">
    <source>
        <dbReference type="ARBA" id="ARBA00012438"/>
    </source>
</evidence>
<dbReference type="InterPro" id="IPR036890">
    <property type="entry name" value="HATPase_C_sf"/>
</dbReference>
<accession>A0A2K1KG25</accession>
<keyword evidence="14" id="KW-0256">Endoplasmic reticulum</keyword>
<keyword evidence="13" id="KW-0418">Kinase</keyword>
<evidence type="ECO:0000256" key="21">
    <source>
        <dbReference type="SAM" id="Coils"/>
    </source>
</evidence>
<feature type="transmembrane region" description="Helical" evidence="22">
    <location>
        <begin position="347"/>
        <end position="363"/>
    </location>
</feature>
<dbReference type="FunFam" id="1.10.287.130:FF:000004">
    <property type="entry name" value="Ethylene receptor 1"/>
    <property type="match status" value="1"/>
</dbReference>
<evidence type="ECO:0000256" key="5">
    <source>
        <dbReference type="ARBA" id="ARBA00009842"/>
    </source>
</evidence>
<dbReference type="Pfam" id="PF02518">
    <property type="entry name" value="HATPase_c"/>
    <property type="match status" value="1"/>
</dbReference>
<dbReference type="Pfam" id="PF05231">
    <property type="entry name" value="MASE1"/>
    <property type="match status" value="1"/>
</dbReference>
<dbReference type="Gene3D" id="3.40.50.2300">
    <property type="match status" value="1"/>
</dbReference>
<feature type="modified residue" description="4-aspartylphosphate" evidence="20">
    <location>
        <position position="1083"/>
    </location>
</feature>
<keyword evidence="8 20" id="KW-0597">Phosphoprotein</keyword>
<organism evidence="25">
    <name type="scientific">Physcomitrium patens</name>
    <name type="common">Spreading-leaved earth moss</name>
    <name type="synonym">Physcomitrella patens</name>
    <dbReference type="NCBI Taxonomy" id="3218"/>
    <lineage>
        <taxon>Eukaryota</taxon>
        <taxon>Viridiplantae</taxon>
        <taxon>Streptophyta</taxon>
        <taxon>Embryophyta</taxon>
        <taxon>Bryophyta</taxon>
        <taxon>Bryophytina</taxon>
        <taxon>Bryopsida</taxon>
        <taxon>Funariidae</taxon>
        <taxon>Funariales</taxon>
        <taxon>Funariaceae</taxon>
        <taxon>Physcomitrium</taxon>
    </lineage>
</organism>
<dbReference type="GO" id="GO:0000155">
    <property type="term" value="F:phosphorelay sensor kinase activity"/>
    <property type="evidence" value="ECO:0007669"/>
    <property type="project" value="InterPro"/>
</dbReference>
<evidence type="ECO:0000256" key="4">
    <source>
        <dbReference type="ARBA" id="ARBA00004651"/>
    </source>
</evidence>
<dbReference type="SMART" id="SM00388">
    <property type="entry name" value="HisKA"/>
    <property type="match status" value="1"/>
</dbReference>
<keyword evidence="21" id="KW-0175">Coiled coil</keyword>
<dbReference type="Gene3D" id="1.10.287.130">
    <property type="match status" value="1"/>
</dbReference>
<dbReference type="CDD" id="cd16922">
    <property type="entry name" value="HATPase_EvgS-ArcB-TorS-like"/>
    <property type="match status" value="1"/>
</dbReference>
<feature type="transmembrane region" description="Helical" evidence="22">
    <location>
        <begin position="162"/>
        <end position="189"/>
    </location>
</feature>
<evidence type="ECO:0000256" key="8">
    <source>
        <dbReference type="ARBA" id="ARBA00022553"/>
    </source>
</evidence>
<dbReference type="EC" id="2.7.13.3" evidence="6"/>
<keyword evidence="19 22" id="KW-0472">Membrane</keyword>
<dbReference type="GO" id="GO:0005789">
    <property type="term" value="C:endoplasmic reticulum membrane"/>
    <property type="evidence" value="ECO:0007669"/>
    <property type="project" value="UniProtKB-SubCell"/>
</dbReference>
<feature type="transmembrane region" description="Helical" evidence="22">
    <location>
        <begin position="120"/>
        <end position="142"/>
    </location>
</feature>
<evidence type="ECO:0000256" key="17">
    <source>
        <dbReference type="ARBA" id="ARBA00023008"/>
    </source>
</evidence>
<dbReference type="InterPro" id="IPR005467">
    <property type="entry name" value="His_kinase_dom"/>
</dbReference>
<feature type="domain" description="Histidine kinase" evidence="23">
    <location>
        <begin position="483"/>
        <end position="736"/>
    </location>
</feature>
<reference evidence="26" key="3">
    <citation type="submission" date="2020-12" db="UniProtKB">
        <authorList>
            <consortium name="EnsemblPlants"/>
        </authorList>
    </citation>
    <scope>IDENTIFICATION</scope>
</reference>
<evidence type="ECO:0000313" key="26">
    <source>
        <dbReference type="EnsemblPlants" id="Pp3c6_17340V3.1"/>
    </source>
</evidence>
<dbReference type="EnsemblPlants" id="Pp3c6_17340V3.2">
    <property type="protein sequence ID" value="Pp3c6_17340V3.2"/>
    <property type="gene ID" value="Pp3c6_17340"/>
</dbReference>
<dbReference type="InterPro" id="IPR004358">
    <property type="entry name" value="Sig_transdc_His_kin-like_C"/>
</dbReference>
<dbReference type="GeneID" id="112283521"/>
<keyword evidence="10 22" id="KW-0812">Transmembrane</keyword>
<dbReference type="Proteomes" id="UP000006727">
    <property type="component" value="Chromosome 6"/>
</dbReference>
<keyword evidence="15" id="KW-0067">ATP-binding</keyword>
<dbReference type="AlphaFoldDB" id="A0A2K1KG25"/>
<dbReference type="EMBL" id="ABEU02000006">
    <property type="protein sequence ID" value="PNR52709.1"/>
    <property type="molecule type" value="Genomic_DNA"/>
</dbReference>
<dbReference type="Gramene" id="Pp3c6_17340V3.2">
    <property type="protein sequence ID" value="Pp3c6_17340V3.2"/>
    <property type="gene ID" value="Pp3c6_17340"/>
</dbReference>
<dbReference type="CDD" id="cd17546">
    <property type="entry name" value="REC_hyHK_CKI1_RcsC-like"/>
    <property type="match status" value="1"/>
</dbReference>
<keyword evidence="12" id="KW-0936">Ethylene signaling pathway</keyword>
<dbReference type="GO" id="GO:0005886">
    <property type="term" value="C:plasma membrane"/>
    <property type="evidence" value="ECO:0007669"/>
    <property type="project" value="UniProtKB-SubCell"/>
</dbReference>
<feature type="transmembrane region" description="Helical" evidence="22">
    <location>
        <begin position="368"/>
        <end position="386"/>
    </location>
</feature>
<feature type="domain" description="Response regulatory" evidence="24">
    <location>
        <begin position="1032"/>
        <end position="1153"/>
    </location>
</feature>
<evidence type="ECO:0000259" key="24">
    <source>
        <dbReference type="PROSITE" id="PS50110"/>
    </source>
</evidence>
<evidence type="ECO:0000256" key="18">
    <source>
        <dbReference type="ARBA" id="ARBA00023012"/>
    </source>
</evidence>
<dbReference type="InterPro" id="IPR003661">
    <property type="entry name" value="HisK_dim/P_dom"/>
</dbReference>
<dbReference type="InterPro" id="IPR001789">
    <property type="entry name" value="Sig_transdc_resp-reg_receiver"/>
</dbReference>
<dbReference type="PRINTS" id="PR00344">
    <property type="entry name" value="BCTRLSENSOR"/>
</dbReference>
<dbReference type="GO" id="GO:0005524">
    <property type="term" value="F:ATP binding"/>
    <property type="evidence" value="ECO:0007669"/>
    <property type="project" value="UniProtKB-KW"/>
</dbReference>
<keyword evidence="18" id="KW-0902">Two-component regulatory system</keyword>
<keyword evidence="16 22" id="KW-1133">Transmembrane helix</keyword>
<dbReference type="InterPro" id="IPR003594">
    <property type="entry name" value="HATPase_dom"/>
</dbReference>
<evidence type="ECO:0000256" key="15">
    <source>
        <dbReference type="ARBA" id="ARBA00022840"/>
    </source>
</evidence>
<reference evidence="25 27" key="2">
    <citation type="journal article" date="2018" name="Plant J.">
        <title>The Physcomitrella patens chromosome-scale assembly reveals moss genome structure and evolution.</title>
        <authorList>
            <person name="Lang D."/>
            <person name="Ullrich K.K."/>
            <person name="Murat F."/>
            <person name="Fuchs J."/>
            <person name="Jenkins J."/>
            <person name="Haas F.B."/>
            <person name="Piednoel M."/>
            <person name="Gundlach H."/>
            <person name="Van Bel M."/>
            <person name="Meyberg R."/>
            <person name="Vives C."/>
            <person name="Morata J."/>
            <person name="Symeonidi A."/>
            <person name="Hiss M."/>
            <person name="Muchero W."/>
            <person name="Kamisugi Y."/>
            <person name="Saleh O."/>
            <person name="Blanc G."/>
            <person name="Decker E.L."/>
            <person name="van Gessel N."/>
            <person name="Grimwood J."/>
            <person name="Hayes R.D."/>
            <person name="Graham S.W."/>
            <person name="Gunter L.E."/>
            <person name="McDaniel S.F."/>
            <person name="Hoernstein S.N.W."/>
            <person name="Larsson A."/>
            <person name="Li F.W."/>
            <person name="Perroud P.F."/>
            <person name="Phillips J."/>
            <person name="Ranjan P."/>
            <person name="Rokshar D.S."/>
            <person name="Rothfels C.J."/>
            <person name="Schneider L."/>
            <person name="Shu S."/>
            <person name="Stevenson D.W."/>
            <person name="Thummler F."/>
            <person name="Tillich M."/>
            <person name="Villarreal Aguilar J.C."/>
            <person name="Widiez T."/>
            <person name="Wong G.K."/>
            <person name="Wymore A."/>
            <person name="Zhang Y."/>
            <person name="Zimmer A.D."/>
            <person name="Quatrano R.S."/>
            <person name="Mayer K.F.X."/>
            <person name="Goodstein D."/>
            <person name="Casacuberta J.M."/>
            <person name="Vandepoele K."/>
            <person name="Reski R."/>
            <person name="Cuming A.C."/>
            <person name="Tuskan G.A."/>
            <person name="Maumus F."/>
            <person name="Salse J."/>
            <person name="Schmutz J."/>
            <person name="Rensing S.A."/>
        </authorList>
    </citation>
    <scope>NUCLEOTIDE SEQUENCE [LARGE SCALE GENOMIC DNA]</scope>
    <source>
        <strain evidence="26 27">cv. Gransden 2004</strain>
    </source>
</reference>
<dbReference type="CDD" id="cd00082">
    <property type="entry name" value="HisKA"/>
    <property type="match status" value="1"/>
</dbReference>
<dbReference type="PROSITE" id="PS50110">
    <property type="entry name" value="RESPONSE_REGULATORY"/>
    <property type="match status" value="1"/>
</dbReference>
<keyword evidence="11" id="KW-0547">Nucleotide-binding</keyword>
<evidence type="ECO:0000256" key="9">
    <source>
        <dbReference type="ARBA" id="ARBA00022679"/>
    </source>
</evidence>
<dbReference type="PANTHER" id="PTHR45530:SF3">
    <property type="entry name" value="TWO-COMPONENT SYSTEM NARL FAMILY SENSOR HISTIDINE KINASE BARA"/>
    <property type="match status" value="1"/>
</dbReference>
<feature type="transmembrane region" description="Helical" evidence="22">
    <location>
        <begin position="209"/>
        <end position="228"/>
    </location>
</feature>
<name>A0A2K1KG25_PHYPA</name>
<dbReference type="KEGG" id="ppp:112283521"/>
<evidence type="ECO:0000256" key="19">
    <source>
        <dbReference type="ARBA" id="ARBA00023136"/>
    </source>
</evidence>
<evidence type="ECO:0000313" key="25">
    <source>
        <dbReference type="EMBL" id="PNR52709.1"/>
    </source>
</evidence>
<feature type="coiled-coil region" evidence="21">
    <location>
        <begin position="424"/>
        <end position="476"/>
    </location>
</feature>
<dbReference type="InterPro" id="IPR007895">
    <property type="entry name" value="MASE1"/>
</dbReference>
<dbReference type="SUPFAM" id="SSF55874">
    <property type="entry name" value="ATPase domain of HSP90 chaperone/DNA topoisomerase II/histidine kinase"/>
    <property type="match status" value="1"/>
</dbReference>
<dbReference type="SUPFAM" id="SSF47384">
    <property type="entry name" value="Homodimeric domain of signal transducing histidine kinase"/>
    <property type="match status" value="1"/>
</dbReference>
<evidence type="ECO:0000313" key="27">
    <source>
        <dbReference type="Proteomes" id="UP000006727"/>
    </source>
</evidence>
<dbReference type="GO" id="GO:0009873">
    <property type="term" value="P:ethylene-activated signaling pathway"/>
    <property type="evidence" value="ECO:0007669"/>
    <property type="project" value="UniProtKB-KW"/>
</dbReference>
<evidence type="ECO:0000256" key="16">
    <source>
        <dbReference type="ARBA" id="ARBA00022989"/>
    </source>
</evidence>
<evidence type="ECO:0000256" key="7">
    <source>
        <dbReference type="ARBA" id="ARBA00022475"/>
    </source>
</evidence>
<dbReference type="SUPFAM" id="SSF52172">
    <property type="entry name" value="CheY-like"/>
    <property type="match status" value="1"/>
</dbReference>
<evidence type="ECO:0000256" key="1">
    <source>
        <dbReference type="ARBA" id="ARBA00000085"/>
    </source>
</evidence>
<dbReference type="InterPro" id="IPR036097">
    <property type="entry name" value="HisK_dim/P_sf"/>
</dbReference>
<dbReference type="Gramene" id="Pp3c6_17340V3.1">
    <property type="protein sequence ID" value="Pp3c6_17340V3.1"/>
    <property type="gene ID" value="Pp3c6_17340"/>
</dbReference>
<evidence type="ECO:0000256" key="20">
    <source>
        <dbReference type="PROSITE-ProRule" id="PRU00169"/>
    </source>
</evidence>
<evidence type="ECO:0000256" key="2">
    <source>
        <dbReference type="ARBA" id="ARBA00001935"/>
    </source>
</evidence>
<dbReference type="EnsemblPlants" id="Pp3c6_17340V3.1">
    <property type="protein sequence ID" value="Pp3c6_17340V3.1"/>
    <property type="gene ID" value="Pp3c6_17340"/>
</dbReference>
<dbReference type="InterPro" id="IPR011006">
    <property type="entry name" value="CheY-like_superfamily"/>
</dbReference>